<evidence type="ECO:0000313" key="1">
    <source>
        <dbReference type="EMBL" id="WVZ79963.1"/>
    </source>
</evidence>
<gene>
    <name evidence="1" type="ORF">U9M48_027485</name>
</gene>
<dbReference type="Proteomes" id="UP001341281">
    <property type="component" value="Chromosome 06"/>
</dbReference>
<reference evidence="1 2" key="1">
    <citation type="submission" date="2024-02" db="EMBL/GenBank/DDBJ databases">
        <title>High-quality chromosome-scale genome assembly of Pensacola bahiagrass (Paspalum notatum Flugge var. saurae).</title>
        <authorList>
            <person name="Vega J.M."/>
            <person name="Podio M."/>
            <person name="Orjuela J."/>
            <person name="Siena L.A."/>
            <person name="Pessino S.C."/>
            <person name="Combes M.C."/>
            <person name="Mariac C."/>
            <person name="Albertini E."/>
            <person name="Pupilli F."/>
            <person name="Ortiz J.P.A."/>
            <person name="Leblanc O."/>
        </authorList>
    </citation>
    <scope>NUCLEOTIDE SEQUENCE [LARGE SCALE GENOMIC DNA]</scope>
    <source>
        <strain evidence="1">R1</strain>
        <tissue evidence="1">Leaf</tissue>
    </source>
</reference>
<dbReference type="AlphaFoldDB" id="A0AAQ3WZH5"/>
<organism evidence="1 2">
    <name type="scientific">Paspalum notatum var. saurae</name>
    <dbReference type="NCBI Taxonomy" id="547442"/>
    <lineage>
        <taxon>Eukaryota</taxon>
        <taxon>Viridiplantae</taxon>
        <taxon>Streptophyta</taxon>
        <taxon>Embryophyta</taxon>
        <taxon>Tracheophyta</taxon>
        <taxon>Spermatophyta</taxon>
        <taxon>Magnoliopsida</taxon>
        <taxon>Liliopsida</taxon>
        <taxon>Poales</taxon>
        <taxon>Poaceae</taxon>
        <taxon>PACMAD clade</taxon>
        <taxon>Panicoideae</taxon>
        <taxon>Andropogonodae</taxon>
        <taxon>Paspaleae</taxon>
        <taxon>Paspalinae</taxon>
        <taxon>Paspalum</taxon>
    </lineage>
</organism>
<dbReference type="EMBL" id="CP144750">
    <property type="protein sequence ID" value="WVZ79963.1"/>
    <property type="molecule type" value="Genomic_DNA"/>
</dbReference>
<evidence type="ECO:0000313" key="2">
    <source>
        <dbReference type="Proteomes" id="UP001341281"/>
    </source>
</evidence>
<protein>
    <submittedName>
        <fullName evidence="1">Uncharacterized protein</fullName>
    </submittedName>
</protein>
<accession>A0AAQ3WZH5</accession>
<proteinExistence type="predicted"/>
<name>A0AAQ3WZH5_PASNO</name>
<keyword evidence="2" id="KW-1185">Reference proteome</keyword>
<sequence length="107" mass="11105">MTAQLFQHAAPPPVHTHATAVPIVPVLRLAGLGWGRGAGMLGTHGRLPCGAGAAIVVSCSPAHARSHHRLPRFLAPCSTARARLRPWRMPWQAAAAGQRAAAVGNSS</sequence>